<dbReference type="Proteomes" id="UP000789901">
    <property type="component" value="Unassembled WGS sequence"/>
</dbReference>
<gene>
    <name evidence="1" type="ORF">GMARGA_LOCUS44378</name>
</gene>
<accession>A0ABN7XJS9</accession>
<comment type="caution">
    <text evidence="1">The sequence shown here is derived from an EMBL/GenBank/DDBJ whole genome shotgun (WGS) entry which is preliminary data.</text>
</comment>
<organism evidence="1 2">
    <name type="scientific">Gigaspora margarita</name>
    <dbReference type="NCBI Taxonomy" id="4874"/>
    <lineage>
        <taxon>Eukaryota</taxon>
        <taxon>Fungi</taxon>
        <taxon>Fungi incertae sedis</taxon>
        <taxon>Mucoromycota</taxon>
        <taxon>Glomeromycotina</taxon>
        <taxon>Glomeromycetes</taxon>
        <taxon>Diversisporales</taxon>
        <taxon>Gigasporaceae</taxon>
        <taxon>Gigaspora</taxon>
    </lineage>
</organism>
<feature type="non-terminal residue" evidence="1">
    <location>
        <position position="1"/>
    </location>
</feature>
<protein>
    <submittedName>
        <fullName evidence="1">7591_t:CDS:1</fullName>
    </submittedName>
</protein>
<dbReference type="EMBL" id="CAJVQB010150557">
    <property type="protein sequence ID" value="CAG8855557.1"/>
    <property type="molecule type" value="Genomic_DNA"/>
</dbReference>
<keyword evidence="2" id="KW-1185">Reference proteome</keyword>
<reference evidence="1 2" key="1">
    <citation type="submission" date="2021-06" db="EMBL/GenBank/DDBJ databases">
        <authorList>
            <person name="Kallberg Y."/>
            <person name="Tangrot J."/>
            <person name="Rosling A."/>
        </authorList>
    </citation>
    <scope>NUCLEOTIDE SEQUENCE [LARGE SCALE GENOMIC DNA]</scope>
    <source>
        <strain evidence="1 2">120-4 pot B 10/14</strain>
    </source>
</reference>
<feature type="non-terminal residue" evidence="1">
    <location>
        <position position="86"/>
    </location>
</feature>
<proteinExistence type="predicted"/>
<sequence length="86" mass="10195">HGGSKCSDEEWSEYVKMPQVHANETPSKWMKRIWLRLQYFRKNDLLPIESKKYLKARRLIRLLNGGSYASEIRIAICFSCNQLVYT</sequence>
<name>A0ABN7XJS9_GIGMA</name>
<evidence type="ECO:0000313" key="1">
    <source>
        <dbReference type="EMBL" id="CAG8855557.1"/>
    </source>
</evidence>
<evidence type="ECO:0000313" key="2">
    <source>
        <dbReference type="Proteomes" id="UP000789901"/>
    </source>
</evidence>